<comment type="caution">
    <text evidence="1">The sequence shown here is derived from an EMBL/GenBank/DDBJ whole genome shotgun (WGS) entry which is preliminary data.</text>
</comment>
<proteinExistence type="predicted"/>
<sequence>MKHDAMLAIRADVVRRIDAIAEQRGHMPLAAMCEEVDGIRHVARSYGLEPLERLASMLESALALDGHGPVVLSYLDMMRDAAACEDVGPHVSTAYLAAMSLRMGA</sequence>
<name>A0A437JDT4_9SPHN</name>
<evidence type="ECO:0000313" key="2">
    <source>
        <dbReference type="Proteomes" id="UP000282977"/>
    </source>
</evidence>
<keyword evidence="2" id="KW-1185">Reference proteome</keyword>
<protein>
    <submittedName>
        <fullName evidence="1">Uncharacterized protein</fullName>
    </submittedName>
</protein>
<dbReference type="OrthoDB" id="7449667at2"/>
<dbReference type="EMBL" id="RZUL01000001">
    <property type="protein sequence ID" value="RVT43903.1"/>
    <property type="molecule type" value="Genomic_DNA"/>
</dbReference>
<dbReference type="Proteomes" id="UP000282977">
    <property type="component" value="Unassembled WGS sequence"/>
</dbReference>
<reference evidence="1 2" key="1">
    <citation type="submission" date="2019-01" db="EMBL/GenBank/DDBJ databases">
        <authorList>
            <person name="Chen W.-M."/>
        </authorList>
    </citation>
    <scope>NUCLEOTIDE SEQUENCE [LARGE SCALE GENOMIC DNA]</scope>
    <source>
        <strain evidence="1 2">TLA-22</strain>
    </source>
</reference>
<accession>A0A437JDT4</accession>
<dbReference type="AlphaFoldDB" id="A0A437JDT4"/>
<dbReference type="RefSeq" id="WP_127689438.1">
    <property type="nucleotide sequence ID" value="NZ_RZUL01000001.1"/>
</dbReference>
<organism evidence="1 2">
    <name type="scientific">Sphingobium algorifonticola</name>
    <dbReference type="NCBI Taxonomy" id="2008318"/>
    <lineage>
        <taxon>Bacteria</taxon>
        <taxon>Pseudomonadati</taxon>
        <taxon>Pseudomonadota</taxon>
        <taxon>Alphaproteobacteria</taxon>
        <taxon>Sphingomonadales</taxon>
        <taxon>Sphingomonadaceae</taxon>
        <taxon>Sphingobium</taxon>
    </lineage>
</organism>
<evidence type="ECO:0000313" key="1">
    <source>
        <dbReference type="EMBL" id="RVT43903.1"/>
    </source>
</evidence>
<gene>
    <name evidence="1" type="ORF">ENE74_04785</name>
</gene>